<dbReference type="GO" id="GO:0003700">
    <property type="term" value="F:DNA-binding transcription factor activity"/>
    <property type="evidence" value="ECO:0007669"/>
    <property type="project" value="InterPro"/>
</dbReference>
<dbReference type="PANTHER" id="PTHR43280">
    <property type="entry name" value="ARAC-FAMILY TRANSCRIPTIONAL REGULATOR"/>
    <property type="match status" value="1"/>
</dbReference>
<dbReference type="AlphaFoldDB" id="A0AAW5N7G1"/>
<evidence type="ECO:0000259" key="4">
    <source>
        <dbReference type="PROSITE" id="PS01124"/>
    </source>
</evidence>
<evidence type="ECO:0000256" key="1">
    <source>
        <dbReference type="ARBA" id="ARBA00023015"/>
    </source>
</evidence>
<keyword evidence="6" id="KW-1185">Reference proteome</keyword>
<feature type="domain" description="HTH araC/xylS-type" evidence="4">
    <location>
        <begin position="205"/>
        <end position="303"/>
    </location>
</feature>
<keyword evidence="3" id="KW-0804">Transcription</keyword>
<dbReference type="SMART" id="SM00342">
    <property type="entry name" value="HTH_ARAC"/>
    <property type="match status" value="1"/>
</dbReference>
<comment type="caution">
    <text evidence="5">The sequence shown here is derived from an EMBL/GenBank/DDBJ whole genome shotgun (WGS) entry which is preliminary data.</text>
</comment>
<reference evidence="5 6" key="1">
    <citation type="submission" date="2022-08" db="EMBL/GenBank/DDBJ databases">
        <authorList>
            <person name="Zeman M."/>
            <person name="Kubasova T."/>
        </authorList>
    </citation>
    <scope>NUCLEOTIDE SEQUENCE [LARGE SCALE GENOMIC DNA]</scope>
    <source>
        <strain evidence="5 6">ET62</strain>
    </source>
</reference>
<evidence type="ECO:0000313" key="5">
    <source>
        <dbReference type="EMBL" id="MCR8873514.1"/>
    </source>
</evidence>
<gene>
    <name evidence="5" type="ORF">NW209_05695</name>
</gene>
<dbReference type="Proteomes" id="UP001204579">
    <property type="component" value="Unassembled WGS sequence"/>
</dbReference>
<evidence type="ECO:0000256" key="3">
    <source>
        <dbReference type="ARBA" id="ARBA00023163"/>
    </source>
</evidence>
<dbReference type="EMBL" id="JANRHJ010000005">
    <property type="protein sequence ID" value="MCR8873514.1"/>
    <property type="molecule type" value="Genomic_DNA"/>
</dbReference>
<sequence>MKKEDIPFKELHLLMLPDTGRTLMIDDDLVLVDNIGTSLDTDPMSDFVSATYPFKLTFALTMFCLRGFMRVRLNLKEYTLAENDVLVVLPGSIGECLEISADVELVVIGLSDHRLVGGKEAAMSMAMLKFFTSTSLMHISQADMDESINLYRLMRAKVEQPGYSFKLEAATGYLQVLFYNAYQWITDYNRQQVQRVESRQQQLFEAFLELVQAHYAEQRSMSFYAGKLCLTPKYLSQVILEVSDRHATDWIRDYVILDAKALLKSGRYTVQQVGDLLNFSNASFFGKYFKAAVGCTPRKYMLG</sequence>
<accession>A0AAW5N7G1</accession>
<dbReference type="GeneID" id="82444767"/>
<protein>
    <submittedName>
        <fullName evidence="5">Helix-turn-helix domain-containing protein</fullName>
    </submittedName>
</protein>
<dbReference type="Pfam" id="PF12833">
    <property type="entry name" value="HTH_18"/>
    <property type="match status" value="1"/>
</dbReference>
<dbReference type="InterPro" id="IPR018060">
    <property type="entry name" value="HTH_AraC"/>
</dbReference>
<dbReference type="InterPro" id="IPR009057">
    <property type="entry name" value="Homeodomain-like_sf"/>
</dbReference>
<dbReference type="RefSeq" id="WP_018710493.1">
    <property type="nucleotide sequence ID" value="NZ_CALULB010000036.1"/>
</dbReference>
<dbReference type="GO" id="GO:0043565">
    <property type="term" value="F:sequence-specific DNA binding"/>
    <property type="evidence" value="ECO:0007669"/>
    <property type="project" value="InterPro"/>
</dbReference>
<dbReference type="PROSITE" id="PS01124">
    <property type="entry name" value="HTH_ARAC_FAMILY_2"/>
    <property type="match status" value="1"/>
</dbReference>
<keyword evidence="1" id="KW-0805">Transcription regulation</keyword>
<dbReference type="SUPFAM" id="SSF46689">
    <property type="entry name" value="Homeodomain-like"/>
    <property type="match status" value="1"/>
</dbReference>
<keyword evidence="2" id="KW-0238">DNA-binding</keyword>
<name>A0AAW5N7G1_9BACT</name>
<evidence type="ECO:0000256" key="2">
    <source>
        <dbReference type="ARBA" id="ARBA00023125"/>
    </source>
</evidence>
<organism evidence="5 6">
    <name type="scientific">Phocaeicola barnesiae</name>
    <dbReference type="NCBI Taxonomy" id="376804"/>
    <lineage>
        <taxon>Bacteria</taxon>
        <taxon>Pseudomonadati</taxon>
        <taxon>Bacteroidota</taxon>
        <taxon>Bacteroidia</taxon>
        <taxon>Bacteroidales</taxon>
        <taxon>Bacteroidaceae</taxon>
        <taxon>Phocaeicola</taxon>
    </lineage>
</organism>
<evidence type="ECO:0000313" key="6">
    <source>
        <dbReference type="Proteomes" id="UP001204579"/>
    </source>
</evidence>
<dbReference type="PANTHER" id="PTHR43280:SF32">
    <property type="entry name" value="TRANSCRIPTIONAL REGULATORY PROTEIN"/>
    <property type="match status" value="1"/>
</dbReference>
<dbReference type="Gene3D" id="1.10.10.60">
    <property type="entry name" value="Homeodomain-like"/>
    <property type="match status" value="1"/>
</dbReference>
<proteinExistence type="predicted"/>